<name>A0A9N9GQG0_FUNMO</name>
<gene>
    <name evidence="2" type="ORF">FMOSSE_LOCUS9843</name>
</gene>
<sequence>MPTISGITATHSTTSATADVTTIKCNSQRPGSQQPIPQREVWIS</sequence>
<proteinExistence type="predicted"/>
<feature type="region of interest" description="Disordered" evidence="1">
    <location>
        <begin position="25"/>
        <end position="44"/>
    </location>
</feature>
<comment type="caution">
    <text evidence="2">The sequence shown here is derived from an EMBL/GenBank/DDBJ whole genome shotgun (WGS) entry which is preliminary data.</text>
</comment>
<dbReference type="Proteomes" id="UP000789375">
    <property type="component" value="Unassembled WGS sequence"/>
</dbReference>
<reference evidence="2" key="1">
    <citation type="submission" date="2021-06" db="EMBL/GenBank/DDBJ databases">
        <authorList>
            <person name="Kallberg Y."/>
            <person name="Tangrot J."/>
            <person name="Rosling A."/>
        </authorList>
    </citation>
    <scope>NUCLEOTIDE SEQUENCE</scope>
    <source>
        <strain evidence="2">87-6 pot B 2015</strain>
    </source>
</reference>
<organism evidence="2 3">
    <name type="scientific">Funneliformis mosseae</name>
    <name type="common">Endomycorrhizal fungus</name>
    <name type="synonym">Glomus mosseae</name>
    <dbReference type="NCBI Taxonomy" id="27381"/>
    <lineage>
        <taxon>Eukaryota</taxon>
        <taxon>Fungi</taxon>
        <taxon>Fungi incertae sedis</taxon>
        <taxon>Mucoromycota</taxon>
        <taxon>Glomeromycotina</taxon>
        <taxon>Glomeromycetes</taxon>
        <taxon>Glomerales</taxon>
        <taxon>Glomeraceae</taxon>
        <taxon>Funneliformis</taxon>
    </lineage>
</organism>
<evidence type="ECO:0000313" key="2">
    <source>
        <dbReference type="EMBL" id="CAG8618427.1"/>
    </source>
</evidence>
<evidence type="ECO:0000256" key="1">
    <source>
        <dbReference type="SAM" id="MobiDB-lite"/>
    </source>
</evidence>
<protein>
    <submittedName>
        <fullName evidence="2">15907_t:CDS:1</fullName>
    </submittedName>
</protein>
<keyword evidence="3" id="KW-1185">Reference proteome</keyword>
<feature type="compositionally biased region" description="Polar residues" evidence="1">
    <location>
        <begin position="25"/>
        <end position="36"/>
    </location>
</feature>
<dbReference type="AlphaFoldDB" id="A0A9N9GQG0"/>
<dbReference type="EMBL" id="CAJVPP010003022">
    <property type="protein sequence ID" value="CAG8618427.1"/>
    <property type="molecule type" value="Genomic_DNA"/>
</dbReference>
<evidence type="ECO:0000313" key="3">
    <source>
        <dbReference type="Proteomes" id="UP000789375"/>
    </source>
</evidence>
<accession>A0A9N9GQG0</accession>